<evidence type="ECO:0000256" key="1">
    <source>
        <dbReference type="ARBA" id="ARBA00010211"/>
    </source>
</evidence>
<keyword evidence="5" id="KW-1185">Reference proteome</keyword>
<dbReference type="InterPro" id="IPR036663">
    <property type="entry name" value="Fumarylacetoacetase_C_sf"/>
</dbReference>
<dbReference type="Pfam" id="PF01557">
    <property type="entry name" value="FAA_hydrolase"/>
    <property type="match status" value="1"/>
</dbReference>
<keyword evidence="4" id="KW-0413">Isomerase</keyword>
<dbReference type="GO" id="GO:0016853">
    <property type="term" value="F:isomerase activity"/>
    <property type="evidence" value="ECO:0007669"/>
    <property type="project" value="UniProtKB-KW"/>
</dbReference>
<evidence type="ECO:0000313" key="4">
    <source>
        <dbReference type="EMBL" id="GMK44881.1"/>
    </source>
</evidence>
<sequence>MKLVNFKEKAAASAYRLGVRSDKGILDAGHVTLNDLLQGGEAELSKLRQYVEESKERQERFVDESEIVFGPSVPEPGKIICIGLNYRKHAEETNMPLPEYPILFSKFSNALAAHGEDVPLPRSTQKVDYEAELAIVIGQTAKNVSVDEALDYVFGYSASNDLSARDLQTRTSQWLAGKSCDKFAPVGPYLVSKDEVGDPNALRISCTVNGEVRQDSNTSDMIFNCKEIVSYISHCMTLSPGDIILTGTPEGVVMGYPPEKQVYLQDGDVVTIEIEKLGALTNRMVAEA</sequence>
<dbReference type="InterPro" id="IPR011234">
    <property type="entry name" value="Fumarylacetoacetase-like_C"/>
</dbReference>
<dbReference type="EMBL" id="BTCL01000005">
    <property type="protein sequence ID" value="GMK44881.1"/>
    <property type="molecule type" value="Genomic_DNA"/>
</dbReference>
<dbReference type="PANTHER" id="PTHR42796">
    <property type="entry name" value="FUMARYLACETOACETATE HYDROLASE DOMAIN-CONTAINING PROTEIN 2A-RELATED"/>
    <property type="match status" value="1"/>
</dbReference>
<protein>
    <submittedName>
        <fullName evidence="4">2-hydroxyhepta-2,4-diene-1,7-dioate isomerase</fullName>
    </submittedName>
</protein>
<dbReference type="SUPFAM" id="SSF56529">
    <property type="entry name" value="FAH"/>
    <property type="match status" value="1"/>
</dbReference>
<gene>
    <name evidence="4" type="primary">hpaG_2</name>
    <name evidence="4" type="ORF">PghCCS26_20090</name>
</gene>
<comment type="similarity">
    <text evidence="1">Belongs to the FAH family.</text>
</comment>
<evidence type="ECO:0000313" key="5">
    <source>
        <dbReference type="Proteomes" id="UP001285921"/>
    </source>
</evidence>
<dbReference type="InterPro" id="IPR051121">
    <property type="entry name" value="FAH"/>
</dbReference>
<dbReference type="RefSeq" id="WP_317979785.1">
    <property type="nucleotide sequence ID" value="NZ_BTCL01000005.1"/>
</dbReference>
<accession>A0ABQ6NID3</accession>
<proteinExistence type="inferred from homology"/>
<dbReference type="Proteomes" id="UP001285921">
    <property type="component" value="Unassembled WGS sequence"/>
</dbReference>
<dbReference type="Gene3D" id="3.90.850.10">
    <property type="entry name" value="Fumarylacetoacetase-like, C-terminal domain"/>
    <property type="match status" value="1"/>
</dbReference>
<organism evidence="4 5">
    <name type="scientific">Paenibacillus glycanilyticus</name>
    <dbReference type="NCBI Taxonomy" id="126569"/>
    <lineage>
        <taxon>Bacteria</taxon>
        <taxon>Bacillati</taxon>
        <taxon>Bacillota</taxon>
        <taxon>Bacilli</taxon>
        <taxon>Bacillales</taxon>
        <taxon>Paenibacillaceae</taxon>
        <taxon>Paenibacillus</taxon>
    </lineage>
</organism>
<name>A0ABQ6NID3_9BACL</name>
<dbReference type="PANTHER" id="PTHR42796:SF4">
    <property type="entry name" value="FUMARYLACETOACETATE HYDROLASE DOMAIN-CONTAINING PROTEIN 2A"/>
    <property type="match status" value="1"/>
</dbReference>
<feature type="domain" description="Fumarylacetoacetase-like C-terminal" evidence="3">
    <location>
        <begin position="78"/>
        <end position="284"/>
    </location>
</feature>
<evidence type="ECO:0000256" key="2">
    <source>
        <dbReference type="ARBA" id="ARBA00022723"/>
    </source>
</evidence>
<evidence type="ECO:0000259" key="3">
    <source>
        <dbReference type="Pfam" id="PF01557"/>
    </source>
</evidence>
<comment type="caution">
    <text evidence="4">The sequence shown here is derived from an EMBL/GenBank/DDBJ whole genome shotgun (WGS) entry which is preliminary data.</text>
</comment>
<keyword evidence="2" id="KW-0479">Metal-binding</keyword>
<reference evidence="4 5" key="1">
    <citation type="submission" date="2023-05" db="EMBL/GenBank/DDBJ databases">
        <title>Draft genome of Paenibacillus sp. CCS26.</title>
        <authorList>
            <person name="Akita H."/>
            <person name="Shinto Y."/>
            <person name="Kimura Z."/>
        </authorList>
    </citation>
    <scope>NUCLEOTIDE SEQUENCE [LARGE SCALE GENOMIC DNA]</scope>
    <source>
        <strain evidence="4 5">CCS26</strain>
    </source>
</reference>